<feature type="chain" id="PRO_5009443467" description="Twin-arginine translocation pathway signal protein" evidence="1">
    <location>
        <begin position="24"/>
        <end position="212"/>
    </location>
</feature>
<dbReference type="EMBL" id="CP017781">
    <property type="protein sequence ID" value="AOZ68931.1"/>
    <property type="molecule type" value="Genomic_DNA"/>
</dbReference>
<name>A0A1D9MAT3_9RHOB</name>
<dbReference type="InterPro" id="IPR008719">
    <property type="entry name" value="N2O_reductase_NosL"/>
</dbReference>
<reference evidence="2 3" key="1">
    <citation type="submission" date="2016-10" db="EMBL/GenBank/DDBJ databases">
        <title>Rhodobacter sp. LPB0142, isolated from sea water.</title>
        <authorList>
            <person name="Kim E."/>
            <person name="Yi H."/>
        </authorList>
    </citation>
    <scope>NUCLEOTIDE SEQUENCE [LARGE SCALE GENOMIC DNA]</scope>
    <source>
        <strain evidence="2 3">LPB0142</strain>
    </source>
</reference>
<evidence type="ECO:0000313" key="2">
    <source>
        <dbReference type="EMBL" id="AOZ68931.1"/>
    </source>
</evidence>
<sequence>MKRRDFLLTSSTGLVMAATAASAQSTMPGMPAAGGAAPMTPWDWTDQNGLARFLKVDAAPLENEFEKYPRCPYCGMMRKAFSQSRHLIVYGDDAVDGTCSIHCAAISLSINMDRGPKVIYAGDAGAEGEVKPLADSAEMTYVIDPGKPGTMTDVSKFAYADAEAAKAAAGPDAKLVGFEEALVLAYADMAKDTLAIRARRAEKRAKAKAAAQ</sequence>
<organism evidence="2 3">
    <name type="scientific">Rhodobacter xanthinilyticus</name>
    <dbReference type="NCBI Taxonomy" id="1850250"/>
    <lineage>
        <taxon>Bacteria</taxon>
        <taxon>Pseudomonadati</taxon>
        <taxon>Pseudomonadota</taxon>
        <taxon>Alphaproteobacteria</taxon>
        <taxon>Rhodobacterales</taxon>
        <taxon>Rhodobacter group</taxon>
        <taxon>Rhodobacter</taxon>
    </lineage>
</organism>
<evidence type="ECO:0008006" key="4">
    <source>
        <dbReference type="Google" id="ProtNLM"/>
    </source>
</evidence>
<dbReference type="Pfam" id="PF05573">
    <property type="entry name" value="NosL"/>
    <property type="match status" value="1"/>
</dbReference>
<gene>
    <name evidence="2" type="ORF">LPB142_06040</name>
</gene>
<dbReference type="AlphaFoldDB" id="A0A1D9MAT3"/>
<keyword evidence="3" id="KW-1185">Reference proteome</keyword>
<evidence type="ECO:0000313" key="3">
    <source>
        <dbReference type="Proteomes" id="UP000176562"/>
    </source>
</evidence>
<dbReference type="PANTHER" id="PTHR41247">
    <property type="entry name" value="HTH-TYPE TRANSCRIPTIONAL REPRESSOR YCNK"/>
    <property type="match status" value="1"/>
</dbReference>
<dbReference type="SUPFAM" id="SSF160387">
    <property type="entry name" value="NosL/MerB-like"/>
    <property type="match status" value="1"/>
</dbReference>
<dbReference type="RefSeq" id="WP_071165819.1">
    <property type="nucleotide sequence ID" value="NZ_CP017781.1"/>
</dbReference>
<dbReference type="PANTHER" id="PTHR41247:SF1">
    <property type="entry name" value="HTH-TYPE TRANSCRIPTIONAL REPRESSOR YCNK"/>
    <property type="match status" value="1"/>
</dbReference>
<keyword evidence="1" id="KW-0732">Signal</keyword>
<proteinExistence type="predicted"/>
<dbReference type="KEGG" id="rhp:LPB142_06040"/>
<dbReference type="STRING" id="1850250.LPB142_06040"/>
<accession>A0A1D9MAT3</accession>
<feature type="signal peptide" evidence="1">
    <location>
        <begin position="1"/>
        <end position="23"/>
    </location>
</feature>
<evidence type="ECO:0000256" key="1">
    <source>
        <dbReference type="SAM" id="SignalP"/>
    </source>
</evidence>
<protein>
    <recommendedName>
        <fullName evidence="4">Twin-arginine translocation pathway signal protein</fullName>
    </recommendedName>
</protein>
<dbReference type="Proteomes" id="UP000176562">
    <property type="component" value="Chromosome"/>
</dbReference>